<gene>
    <name evidence="2" type="ORF">J2S02_000125</name>
</gene>
<feature type="domain" description="Methyltransferase type 11" evidence="1">
    <location>
        <begin position="49"/>
        <end position="141"/>
    </location>
</feature>
<dbReference type="InterPro" id="IPR029063">
    <property type="entry name" value="SAM-dependent_MTases_sf"/>
</dbReference>
<reference evidence="2 3" key="1">
    <citation type="submission" date="2023-07" db="EMBL/GenBank/DDBJ databases">
        <title>Genomic Encyclopedia of Type Strains, Phase IV (KMG-IV): sequencing the most valuable type-strain genomes for metagenomic binning, comparative biology and taxonomic classification.</title>
        <authorList>
            <person name="Goeker M."/>
        </authorList>
    </citation>
    <scope>NUCLEOTIDE SEQUENCE [LARGE SCALE GENOMIC DNA]</scope>
    <source>
        <strain evidence="2 3">DSM 17723</strain>
    </source>
</reference>
<protein>
    <submittedName>
        <fullName evidence="2">Ubiquinone/menaquinone biosynthesis C-methylase UbiE</fullName>
    </submittedName>
</protein>
<dbReference type="SUPFAM" id="SSF53335">
    <property type="entry name" value="S-adenosyl-L-methionine-dependent methyltransferases"/>
    <property type="match status" value="1"/>
</dbReference>
<dbReference type="Gene3D" id="3.40.50.150">
    <property type="entry name" value="Vaccinia Virus protein VP39"/>
    <property type="match status" value="1"/>
</dbReference>
<organism evidence="2 3">
    <name type="scientific">Metabacillus niabensis</name>
    <dbReference type="NCBI Taxonomy" id="324854"/>
    <lineage>
        <taxon>Bacteria</taxon>
        <taxon>Bacillati</taxon>
        <taxon>Bacillota</taxon>
        <taxon>Bacilli</taxon>
        <taxon>Bacillales</taxon>
        <taxon>Bacillaceae</taxon>
        <taxon>Metabacillus</taxon>
    </lineage>
</organism>
<name>A0ABT9YWW2_9BACI</name>
<dbReference type="CDD" id="cd02440">
    <property type="entry name" value="AdoMet_MTases"/>
    <property type="match status" value="1"/>
</dbReference>
<dbReference type="Proteomes" id="UP001232245">
    <property type="component" value="Unassembled WGS sequence"/>
</dbReference>
<dbReference type="PANTHER" id="PTHR43861">
    <property type="entry name" value="TRANS-ACONITATE 2-METHYLTRANSFERASE-RELATED"/>
    <property type="match status" value="1"/>
</dbReference>
<dbReference type="PANTHER" id="PTHR43861:SF1">
    <property type="entry name" value="TRANS-ACONITATE 2-METHYLTRANSFERASE"/>
    <property type="match status" value="1"/>
</dbReference>
<keyword evidence="2" id="KW-0830">Ubiquinone</keyword>
<keyword evidence="3" id="KW-1185">Reference proteome</keyword>
<accession>A0ABT9YWW2</accession>
<evidence type="ECO:0000313" key="2">
    <source>
        <dbReference type="EMBL" id="MDQ0223803.1"/>
    </source>
</evidence>
<proteinExistence type="predicted"/>
<dbReference type="RefSeq" id="WP_095300023.1">
    <property type="nucleotide sequence ID" value="NZ_CADEPK010000227.1"/>
</dbReference>
<evidence type="ECO:0000313" key="3">
    <source>
        <dbReference type="Proteomes" id="UP001232245"/>
    </source>
</evidence>
<comment type="caution">
    <text evidence="2">The sequence shown here is derived from an EMBL/GenBank/DDBJ whole genome shotgun (WGS) entry which is preliminary data.</text>
</comment>
<dbReference type="Pfam" id="PF08241">
    <property type="entry name" value="Methyltransf_11"/>
    <property type="match status" value="1"/>
</dbReference>
<dbReference type="EMBL" id="JAUSTZ010000001">
    <property type="protein sequence ID" value="MDQ0223803.1"/>
    <property type="molecule type" value="Genomic_DNA"/>
</dbReference>
<dbReference type="InterPro" id="IPR013216">
    <property type="entry name" value="Methyltransf_11"/>
</dbReference>
<sequence length="236" mass="27548">MKQKIIEAFNVLSVDYEYHVDEKSVYNSDYERPAMMRQIPTELENKHVLDAGCAAGWYSEQFINRGANVVAIDSSPNMIEAAKRRLGANATVLNMSLEEKLPFADATFDYIVSSLVLHYIKDWTFTFQQFKRILKPNGMLLYSVHHPFMDRRLSKSDDYFTTELIVDKWKKGGKLVEVPFYRRPQQEIVNTTLKYFSLSELIEPQPTKSCYVKEPDQYEKLMKNPHFLIIKALNNK</sequence>
<evidence type="ECO:0000259" key="1">
    <source>
        <dbReference type="Pfam" id="PF08241"/>
    </source>
</evidence>